<dbReference type="GO" id="GO:0022857">
    <property type="term" value="F:transmembrane transporter activity"/>
    <property type="evidence" value="ECO:0007669"/>
    <property type="project" value="InterPro"/>
</dbReference>
<dbReference type="AlphaFoldDB" id="A0A6C1DZ00"/>
<feature type="transmembrane region" description="Helical" evidence="4">
    <location>
        <begin position="468"/>
        <end position="488"/>
    </location>
</feature>
<dbReference type="Proteomes" id="UP000501346">
    <property type="component" value="Chromosome ScXV-ScXI"/>
</dbReference>
<feature type="transmembrane region" description="Helical" evidence="4">
    <location>
        <begin position="255"/>
        <end position="275"/>
    </location>
</feature>
<dbReference type="OrthoDB" id="6509908at2759"/>
<evidence type="ECO:0000256" key="3">
    <source>
        <dbReference type="SAM" id="MobiDB-lite"/>
    </source>
</evidence>
<feature type="transmembrane region" description="Helical" evidence="4">
    <location>
        <begin position="375"/>
        <end position="396"/>
    </location>
</feature>
<dbReference type="InterPro" id="IPR011701">
    <property type="entry name" value="MFS"/>
</dbReference>
<gene>
    <name evidence="5" type="primary">MCH4_1</name>
    <name evidence="5" type="ORF">GRS66_004652</name>
</gene>
<proteinExistence type="inferred from homology"/>
<keyword evidence="4" id="KW-0472">Membrane</keyword>
<feature type="transmembrane region" description="Helical" evidence="4">
    <location>
        <begin position="137"/>
        <end position="158"/>
    </location>
</feature>
<feature type="transmembrane region" description="Helical" evidence="4">
    <location>
        <begin position="96"/>
        <end position="117"/>
    </location>
</feature>
<keyword evidence="4" id="KW-1133">Transmembrane helix</keyword>
<name>A0A6C1DZ00_SACPS</name>
<evidence type="ECO:0000313" key="6">
    <source>
        <dbReference type="Proteomes" id="UP000501346"/>
    </source>
</evidence>
<dbReference type="EMBL" id="CP048996">
    <property type="protein sequence ID" value="QID82242.1"/>
    <property type="molecule type" value="Genomic_DNA"/>
</dbReference>
<feature type="transmembrane region" description="Helical" evidence="4">
    <location>
        <begin position="223"/>
        <end position="243"/>
    </location>
</feature>
<feature type="region of interest" description="Disordered" evidence="3">
    <location>
        <begin position="20"/>
        <end position="40"/>
    </location>
</feature>
<comment type="subcellular location">
    <subcellularLocation>
        <location evidence="1">Membrane</location>
        <topology evidence="1">Multi-pass membrane protein</topology>
    </subcellularLocation>
</comment>
<dbReference type="GO" id="GO:0016020">
    <property type="term" value="C:membrane"/>
    <property type="evidence" value="ECO:0007669"/>
    <property type="project" value="UniProtKB-SubCell"/>
</dbReference>
<feature type="transmembrane region" description="Helical" evidence="4">
    <location>
        <begin position="189"/>
        <end position="211"/>
    </location>
</feature>
<feature type="transmembrane region" description="Helical" evidence="4">
    <location>
        <begin position="165"/>
        <end position="183"/>
    </location>
</feature>
<dbReference type="FunFam" id="1.20.1250.20:FF:000578">
    <property type="entry name" value="Mch4p"/>
    <property type="match status" value="1"/>
</dbReference>
<organism evidence="5 6">
    <name type="scientific">Saccharomyces pastorianus</name>
    <name type="common">Lager yeast</name>
    <name type="synonym">Saccharomyces cerevisiae x Saccharomyces eubayanus</name>
    <dbReference type="NCBI Taxonomy" id="27292"/>
    <lineage>
        <taxon>Eukaryota</taxon>
        <taxon>Fungi</taxon>
        <taxon>Dikarya</taxon>
        <taxon>Ascomycota</taxon>
        <taxon>Saccharomycotina</taxon>
        <taxon>Saccharomycetes</taxon>
        <taxon>Saccharomycetales</taxon>
        <taxon>Saccharomycetaceae</taxon>
        <taxon>Saccharomyces</taxon>
    </lineage>
</organism>
<evidence type="ECO:0000313" key="5">
    <source>
        <dbReference type="EMBL" id="QID82242.1"/>
    </source>
</evidence>
<dbReference type="FunFam" id="1.20.1250.20:FF:000577">
    <property type="entry name" value="Mch4p"/>
    <property type="match status" value="1"/>
</dbReference>
<dbReference type="Pfam" id="PF07690">
    <property type="entry name" value="MFS_1"/>
    <property type="match status" value="1"/>
</dbReference>
<feature type="transmembrane region" description="Helical" evidence="4">
    <location>
        <begin position="345"/>
        <end position="363"/>
    </location>
</feature>
<comment type="similarity">
    <text evidence="2">Belongs to the major facilitator superfamily. Monocarboxylate porter (TC 2.A.1.13) family.</text>
</comment>
<feature type="transmembrane region" description="Helical" evidence="4">
    <location>
        <begin position="311"/>
        <end position="333"/>
    </location>
</feature>
<dbReference type="PANTHER" id="PTHR11360:SF295">
    <property type="entry name" value="TRANSPORTER MCH4-RELATED"/>
    <property type="match status" value="1"/>
</dbReference>
<protein>
    <submittedName>
        <fullName evidence="5">Monocarboxylate transporter</fullName>
    </submittedName>
</protein>
<dbReference type="InterPro" id="IPR036259">
    <property type="entry name" value="MFS_trans_sf"/>
</dbReference>
<dbReference type="Gene3D" id="1.20.1250.20">
    <property type="entry name" value="MFS general substrate transporter like domains"/>
    <property type="match status" value="1"/>
</dbReference>
<evidence type="ECO:0000256" key="1">
    <source>
        <dbReference type="ARBA" id="ARBA00004141"/>
    </source>
</evidence>
<reference evidence="5 6" key="1">
    <citation type="journal article" date="2019" name="BMC Genomics">
        <title>Chromosome level assembly and comparative genome analysis confirm lager-brewing yeasts originated from a single hybridization.</title>
        <authorList>
            <person name="Salazar A.N."/>
            <person name="Gorter de Vries A.R."/>
            <person name="van den Broek M."/>
            <person name="Brouwers N."/>
            <person name="de la Torre Cortes P."/>
            <person name="Kuijpers N.G.A."/>
            <person name="Daran J.G."/>
            <person name="Abeel T."/>
        </authorList>
    </citation>
    <scope>NUCLEOTIDE SEQUENCE [LARGE SCALE GENOMIC DNA]</scope>
    <source>
        <strain evidence="5 6">CBS 1483</strain>
    </source>
</reference>
<keyword evidence="4" id="KW-0812">Transmembrane</keyword>
<dbReference type="SUPFAM" id="SSF103473">
    <property type="entry name" value="MFS general substrate transporter"/>
    <property type="match status" value="1"/>
</dbReference>
<dbReference type="PANTHER" id="PTHR11360">
    <property type="entry name" value="MONOCARBOXYLATE TRANSPORTER"/>
    <property type="match status" value="1"/>
</dbReference>
<keyword evidence="6" id="KW-1185">Reference proteome</keyword>
<accession>A0A6C1DZ00</accession>
<dbReference type="GO" id="GO:0032218">
    <property type="term" value="P:riboflavin transport"/>
    <property type="evidence" value="ECO:0007669"/>
    <property type="project" value="TreeGrafter"/>
</dbReference>
<dbReference type="InterPro" id="IPR050327">
    <property type="entry name" value="Proton-linked_MCT"/>
</dbReference>
<evidence type="ECO:0000256" key="4">
    <source>
        <dbReference type="SAM" id="Phobius"/>
    </source>
</evidence>
<feature type="compositionally biased region" description="Basic and acidic residues" evidence="3">
    <location>
        <begin position="20"/>
        <end position="35"/>
    </location>
</feature>
<feature type="transmembrane region" description="Helical" evidence="4">
    <location>
        <begin position="438"/>
        <end position="456"/>
    </location>
</feature>
<feature type="transmembrane region" description="Helical" evidence="4">
    <location>
        <begin position="402"/>
        <end position="426"/>
    </location>
</feature>
<dbReference type="CDD" id="cd17352">
    <property type="entry name" value="MFS_MCT_SLC16"/>
    <property type="match status" value="1"/>
</dbReference>
<sequence>MLNIPIIANSKRFLFSKDHEAQSTRDHDVELETREGPSSGYNPNFNAEDAILKKNSDQVDLDVNKLTNVTSRVLNTPEASLIYDDDREFPDGGLKAWLVVFGAFMGLVPVFGLINSLGAIESYISKHQLANISSSTISWIFSLYLAISFLSCILSGGYFDRNGSIGLMCTGTVIYAGGLFALANCKSVWQFILAFSVCSRLGTGILMTPLIGTVATWFLKRRGIATSISTMGGSIGGIVFPIMLRKLYKEVGFQWAIRILSFICLTCLICASVLARERTKPVVQPFKSKAEVAKWYISSVFNWRYFLEGKFLFVAIGASFAESSLTSCATYLASYSMTRGNTENVAYTMITASNAVGILGRYIPGYFADKFIGRFNVEIITISMAALFNFVMWLPFGGNTKVLWAYVCLWGFSTGSILSLTPVCIGQISKTTDFGKRYATVYLLQALVTIPVLPIGGTLIGKGTVANYNHFIIFNSALMAAGAACYIISRHICVGAKLCKF</sequence>
<evidence type="ECO:0000256" key="2">
    <source>
        <dbReference type="ARBA" id="ARBA00006727"/>
    </source>
</evidence>